<accession>A0A811QG28</accession>
<dbReference type="AlphaFoldDB" id="A0A811QG28"/>
<sequence length="221" mass="24383">MPKDDHSAAEDRWVRTVVEEIRRFQSLRPRPGRVLRYTPMPPALMVAEKLEKLAGLQGYSAWPEASRIAAAAEAEGFAAASAYAAGKSLATDEERADVFKKYIKEVSGTAKRYAMSRPQAAGTSRLLSSQFMILCLSAGWLVFGLSKRSVTIFCCDGNFSYQCMLFPHVDQGCVSLGFGVFSWAMKDAGLFATSYMCFVVLVGRFTSLQCDSRSIDITFFS</sequence>
<reference evidence="2" key="1">
    <citation type="submission" date="2020-10" db="EMBL/GenBank/DDBJ databases">
        <authorList>
            <person name="Han B."/>
            <person name="Lu T."/>
            <person name="Zhao Q."/>
            <person name="Huang X."/>
            <person name="Zhao Y."/>
        </authorList>
    </citation>
    <scope>NUCLEOTIDE SEQUENCE</scope>
</reference>
<keyword evidence="1" id="KW-0812">Transmembrane</keyword>
<evidence type="ECO:0008006" key="4">
    <source>
        <dbReference type="Google" id="ProtNLM"/>
    </source>
</evidence>
<name>A0A811QG28_9POAL</name>
<organism evidence="2 3">
    <name type="scientific">Miscanthus lutarioriparius</name>
    <dbReference type="NCBI Taxonomy" id="422564"/>
    <lineage>
        <taxon>Eukaryota</taxon>
        <taxon>Viridiplantae</taxon>
        <taxon>Streptophyta</taxon>
        <taxon>Embryophyta</taxon>
        <taxon>Tracheophyta</taxon>
        <taxon>Spermatophyta</taxon>
        <taxon>Magnoliopsida</taxon>
        <taxon>Liliopsida</taxon>
        <taxon>Poales</taxon>
        <taxon>Poaceae</taxon>
        <taxon>PACMAD clade</taxon>
        <taxon>Panicoideae</taxon>
        <taxon>Andropogonodae</taxon>
        <taxon>Andropogoneae</taxon>
        <taxon>Saccharinae</taxon>
        <taxon>Miscanthus</taxon>
    </lineage>
</organism>
<feature type="transmembrane region" description="Helical" evidence="1">
    <location>
        <begin position="188"/>
        <end position="206"/>
    </location>
</feature>
<feature type="transmembrane region" description="Helical" evidence="1">
    <location>
        <begin position="126"/>
        <end position="143"/>
    </location>
</feature>
<keyword evidence="1" id="KW-0472">Membrane</keyword>
<proteinExistence type="predicted"/>
<dbReference type="EMBL" id="CAJGYO010000009">
    <property type="protein sequence ID" value="CAD6255038.1"/>
    <property type="molecule type" value="Genomic_DNA"/>
</dbReference>
<dbReference type="Proteomes" id="UP000604825">
    <property type="component" value="Unassembled WGS sequence"/>
</dbReference>
<evidence type="ECO:0000256" key="1">
    <source>
        <dbReference type="SAM" id="Phobius"/>
    </source>
</evidence>
<evidence type="ECO:0000313" key="2">
    <source>
        <dbReference type="EMBL" id="CAD6255038.1"/>
    </source>
</evidence>
<gene>
    <name evidence="2" type="ORF">NCGR_LOCUS38635</name>
</gene>
<evidence type="ECO:0000313" key="3">
    <source>
        <dbReference type="Proteomes" id="UP000604825"/>
    </source>
</evidence>
<protein>
    <recommendedName>
        <fullName evidence="4">WPP domain-containing protein</fullName>
    </recommendedName>
</protein>
<keyword evidence="1" id="KW-1133">Transmembrane helix</keyword>
<keyword evidence="3" id="KW-1185">Reference proteome</keyword>
<comment type="caution">
    <text evidence="2">The sequence shown here is derived from an EMBL/GenBank/DDBJ whole genome shotgun (WGS) entry which is preliminary data.</text>
</comment>